<evidence type="ECO:0000259" key="2">
    <source>
        <dbReference type="PROSITE" id="PS51166"/>
    </source>
</evidence>
<proteinExistence type="predicted"/>
<sequence length="140" mass="14971">GGSAERSPSPSTSFSPQRSPSWGSPSPADVQAGQVVAQLSMPYSLPPNQVLRFVGGRPEFGSWDPAAAPPFTCDGQDMWQSSVALWPGYYQFKHWLVSIGPQAVLLDTDSGEAVWEPGPMRALTVPEEPGGGLLILNCTW</sequence>
<dbReference type="SUPFAM" id="SSF49452">
    <property type="entry name" value="Starch-binding domain-like"/>
    <property type="match status" value="1"/>
</dbReference>
<dbReference type="Gene3D" id="2.60.40.10">
    <property type="entry name" value="Immunoglobulins"/>
    <property type="match status" value="1"/>
</dbReference>
<evidence type="ECO:0000313" key="3">
    <source>
        <dbReference type="EMBL" id="GFH07789.1"/>
    </source>
</evidence>
<feature type="non-terminal residue" evidence="3">
    <location>
        <position position="1"/>
    </location>
</feature>
<protein>
    <submittedName>
        <fullName evidence="3">CBM20 domain-containing protein</fullName>
    </submittedName>
</protein>
<evidence type="ECO:0000256" key="1">
    <source>
        <dbReference type="SAM" id="MobiDB-lite"/>
    </source>
</evidence>
<accession>A0A699YNU0</accession>
<dbReference type="PROSITE" id="PS51166">
    <property type="entry name" value="CBM20"/>
    <property type="match status" value="1"/>
</dbReference>
<dbReference type="Proteomes" id="UP000485058">
    <property type="component" value="Unassembled WGS sequence"/>
</dbReference>
<keyword evidence="4" id="KW-1185">Reference proteome</keyword>
<feature type="domain" description="CBM20" evidence="2">
    <location>
        <begin position="29"/>
        <end position="140"/>
    </location>
</feature>
<name>A0A699YNU0_HAELA</name>
<feature type="compositionally biased region" description="Polar residues" evidence="1">
    <location>
        <begin position="1"/>
        <end position="24"/>
    </location>
</feature>
<dbReference type="GO" id="GO:2001070">
    <property type="term" value="F:starch binding"/>
    <property type="evidence" value="ECO:0007669"/>
    <property type="project" value="InterPro"/>
</dbReference>
<dbReference type="InterPro" id="IPR013783">
    <property type="entry name" value="Ig-like_fold"/>
</dbReference>
<organism evidence="3 4">
    <name type="scientific">Haematococcus lacustris</name>
    <name type="common">Green alga</name>
    <name type="synonym">Haematococcus pluvialis</name>
    <dbReference type="NCBI Taxonomy" id="44745"/>
    <lineage>
        <taxon>Eukaryota</taxon>
        <taxon>Viridiplantae</taxon>
        <taxon>Chlorophyta</taxon>
        <taxon>core chlorophytes</taxon>
        <taxon>Chlorophyceae</taxon>
        <taxon>CS clade</taxon>
        <taxon>Chlamydomonadales</taxon>
        <taxon>Haematococcaceae</taxon>
        <taxon>Haematococcus</taxon>
    </lineage>
</organism>
<dbReference type="InterPro" id="IPR013784">
    <property type="entry name" value="Carb-bd-like_fold"/>
</dbReference>
<dbReference type="Pfam" id="PF00686">
    <property type="entry name" value="CBM_20"/>
    <property type="match status" value="1"/>
</dbReference>
<gene>
    <name evidence="3" type="ORF">HaLaN_02643</name>
</gene>
<dbReference type="AlphaFoldDB" id="A0A699YNU0"/>
<feature type="region of interest" description="Disordered" evidence="1">
    <location>
        <begin position="1"/>
        <end position="30"/>
    </location>
</feature>
<evidence type="ECO:0000313" key="4">
    <source>
        <dbReference type="Proteomes" id="UP000485058"/>
    </source>
</evidence>
<dbReference type="SMART" id="SM01065">
    <property type="entry name" value="CBM_2"/>
    <property type="match status" value="1"/>
</dbReference>
<dbReference type="EMBL" id="BLLF01000116">
    <property type="protein sequence ID" value="GFH07789.1"/>
    <property type="molecule type" value="Genomic_DNA"/>
</dbReference>
<comment type="caution">
    <text evidence="3">The sequence shown here is derived from an EMBL/GenBank/DDBJ whole genome shotgun (WGS) entry which is preliminary data.</text>
</comment>
<reference evidence="3 4" key="1">
    <citation type="submission" date="2020-02" db="EMBL/GenBank/DDBJ databases">
        <title>Draft genome sequence of Haematococcus lacustris strain NIES-144.</title>
        <authorList>
            <person name="Morimoto D."/>
            <person name="Nakagawa S."/>
            <person name="Yoshida T."/>
            <person name="Sawayama S."/>
        </authorList>
    </citation>
    <scope>NUCLEOTIDE SEQUENCE [LARGE SCALE GENOMIC DNA]</scope>
    <source>
        <strain evidence="3 4">NIES-144</strain>
    </source>
</reference>
<dbReference type="InterPro" id="IPR002044">
    <property type="entry name" value="CBM20"/>
</dbReference>